<dbReference type="Proteomes" id="UP001060104">
    <property type="component" value="Chromosome"/>
</dbReference>
<gene>
    <name evidence="2" type="ORF">NXY30_22135</name>
</gene>
<dbReference type="Gene3D" id="3.30.530.80">
    <property type="match status" value="1"/>
</dbReference>
<evidence type="ECO:0000259" key="1">
    <source>
        <dbReference type="Pfam" id="PF14730"/>
    </source>
</evidence>
<dbReference type="RefSeq" id="WP_258902746.1">
    <property type="nucleotide sequence ID" value="NZ_CP103141.1"/>
</dbReference>
<dbReference type="Pfam" id="PF14730">
    <property type="entry name" value="DUF4468"/>
    <property type="match status" value="1"/>
</dbReference>
<organism evidence="2 3">
    <name type="scientific">Bacteroides faecis</name>
    <dbReference type="NCBI Taxonomy" id="674529"/>
    <lineage>
        <taxon>Bacteria</taxon>
        <taxon>Pseudomonadati</taxon>
        <taxon>Bacteroidota</taxon>
        <taxon>Bacteroidia</taxon>
        <taxon>Bacteroidales</taxon>
        <taxon>Bacteroidaceae</taxon>
        <taxon>Bacteroides</taxon>
    </lineage>
</organism>
<sequence length="204" mass="23522">MMKKALLPIVILLGIIGICKAQNKELELKPIKITSGQSDKQNQIKSPVYFILCGNGSCMAKDLLHDFIIEEYHNQTAKEIYNNILMVVTSMYKSPKDAINKVENKMITVDGFIEYAGIRKAQYKDRKVSISYRLQFDFKDGKMRIKAPVIIDAYEEDKNIGDFPFYMKEVLWGIADDTVQEIQKKLNNVISLIIFQSRTIKNDW</sequence>
<dbReference type="InterPro" id="IPR027823">
    <property type="entry name" value="DUF4468"/>
</dbReference>
<evidence type="ECO:0000313" key="2">
    <source>
        <dbReference type="EMBL" id="UVQ73679.1"/>
    </source>
</evidence>
<name>A0ABY5T740_9BACE</name>
<protein>
    <submittedName>
        <fullName evidence="2">DUF4468 domain-containing protein</fullName>
    </submittedName>
</protein>
<accession>A0ABY5T740</accession>
<keyword evidence="3" id="KW-1185">Reference proteome</keyword>
<reference evidence="2" key="1">
    <citation type="submission" date="2022-08" db="EMBL/GenBank/DDBJ databases">
        <title>Genome Sequencing of Bacteroides fragilis Group Isolates with Nanopore Technology.</title>
        <authorList>
            <person name="Tisza M.J."/>
            <person name="Smith D."/>
            <person name="Dekker J.P."/>
        </authorList>
    </citation>
    <scope>NUCLEOTIDE SEQUENCE</scope>
    <source>
        <strain evidence="2">BFG-527</strain>
    </source>
</reference>
<evidence type="ECO:0000313" key="3">
    <source>
        <dbReference type="Proteomes" id="UP001060104"/>
    </source>
</evidence>
<dbReference type="EMBL" id="CP103141">
    <property type="protein sequence ID" value="UVQ73679.1"/>
    <property type="molecule type" value="Genomic_DNA"/>
</dbReference>
<proteinExistence type="predicted"/>
<feature type="domain" description="DUF4468" evidence="1">
    <location>
        <begin position="73"/>
        <end position="146"/>
    </location>
</feature>